<evidence type="ECO:0000313" key="4">
    <source>
        <dbReference type="WormBase" id="F56A8.8"/>
    </source>
</evidence>
<protein>
    <submittedName>
        <fullName evidence="2">NR LBD domain-containing protein</fullName>
    </submittedName>
</protein>
<dbReference type="PaxDb" id="6239-F56A8.8"/>
<dbReference type="FunCoup" id="O45578">
    <property type="interactions" value="1522"/>
</dbReference>
<dbReference type="AGR" id="WB:WBGene00010142"/>
<dbReference type="AlphaFoldDB" id="O45578"/>
<dbReference type="Proteomes" id="UP000001940">
    <property type="component" value="Chromosome III"/>
</dbReference>
<dbReference type="PANTHER" id="PTHR39374">
    <property type="entry name" value="PROTEIN CBG12861"/>
    <property type="match status" value="1"/>
</dbReference>
<dbReference type="Bgee" id="WBGene00010142">
    <property type="expression patterns" value="Expressed in embryo and 3 other cell types or tissues"/>
</dbReference>
<dbReference type="PIR" id="T22769">
    <property type="entry name" value="T22769"/>
</dbReference>
<organism evidence="2 3">
    <name type="scientific">Caenorhabditis elegans</name>
    <dbReference type="NCBI Taxonomy" id="6239"/>
    <lineage>
        <taxon>Eukaryota</taxon>
        <taxon>Metazoa</taxon>
        <taxon>Ecdysozoa</taxon>
        <taxon>Nematoda</taxon>
        <taxon>Chromadorea</taxon>
        <taxon>Rhabditida</taxon>
        <taxon>Rhabditina</taxon>
        <taxon>Rhabditomorpha</taxon>
        <taxon>Rhabditoidea</taxon>
        <taxon>Rhabditidae</taxon>
        <taxon>Peloderinae</taxon>
        <taxon>Caenorhabditis</taxon>
    </lineage>
</organism>
<reference evidence="2 3" key="1">
    <citation type="journal article" date="1998" name="Science">
        <title>Genome sequence of the nematode C. elegans: a platform for investigating biology.</title>
        <authorList>
            <consortium name="The C. elegans sequencing consortium"/>
            <person name="Sulson J.E."/>
            <person name="Waterston R."/>
        </authorList>
    </citation>
    <scope>NUCLEOTIDE SEQUENCE [LARGE SCALE GENOMIC DNA]</scope>
    <source>
        <strain evidence="2 3">Bristol N2</strain>
    </source>
</reference>
<evidence type="ECO:0000256" key="1">
    <source>
        <dbReference type="SAM" id="MobiDB-lite"/>
    </source>
</evidence>
<dbReference type="PANTHER" id="PTHR39374:SF1">
    <property type="entry name" value="NR LBD DOMAIN-CONTAINING PROTEIN"/>
    <property type="match status" value="1"/>
</dbReference>
<keyword evidence="3" id="KW-1185">Reference proteome</keyword>
<feature type="compositionally biased region" description="Polar residues" evidence="1">
    <location>
        <begin position="1"/>
        <end position="10"/>
    </location>
</feature>
<dbReference type="STRING" id="6239.F56A8.8.1"/>
<sequence length="234" mass="27072">MSTSSSVCNTDSTTSPCSSPDSTPMSSPSKPKVKSDREIAKLKKDIHVFARKINEECERFIDNHIEVNGEEDAVNQRIPTFFIKSYNFLKKEAESVSYEDRFLDFIPQCIRMKVTTEQYGPPNCFPEADENGYLKDEPKRLADELVQFYVDVIEYVRFTFVCTGKIPILPHSYYLTLFVYQKRVEESTLFNKSLVRMIPEVLQSMLNVGTFGNQNIGIDYVTDCTREHYKYLLE</sequence>
<accession>O45578</accession>
<feature type="region of interest" description="Disordered" evidence="1">
    <location>
        <begin position="1"/>
        <end position="37"/>
    </location>
</feature>
<dbReference type="HOGENOM" id="CLU_098063_1_0_1"/>
<name>O45578_CAEEL</name>
<feature type="compositionally biased region" description="Low complexity" evidence="1">
    <location>
        <begin position="11"/>
        <end position="30"/>
    </location>
</feature>
<dbReference type="UCSC" id="F56A8.8">
    <property type="organism name" value="c. elegans"/>
</dbReference>
<proteinExistence type="predicted"/>
<evidence type="ECO:0000313" key="3">
    <source>
        <dbReference type="Proteomes" id="UP000001940"/>
    </source>
</evidence>
<dbReference type="InParanoid" id="O45578"/>
<dbReference type="WormBase" id="F56A8.8">
    <property type="protein sequence ID" value="CE54175"/>
    <property type="gene ID" value="WBGene00010142"/>
</dbReference>
<gene>
    <name evidence="2" type="ORF">CELE_F56A8.8</name>
    <name evidence="2 4" type="ORF">F56A8.8</name>
</gene>
<dbReference type="EMBL" id="BX284603">
    <property type="protein sequence ID" value="CAB05748.2"/>
    <property type="molecule type" value="Genomic_DNA"/>
</dbReference>
<evidence type="ECO:0000313" key="2">
    <source>
        <dbReference type="EMBL" id="CAB05748.2"/>
    </source>
</evidence>
<dbReference type="eggNOG" id="ENOG502TIYI">
    <property type="taxonomic scope" value="Eukaryota"/>
</dbReference>
<dbReference type="OrthoDB" id="5901499at2759"/>